<keyword evidence="3" id="KW-1185">Reference proteome</keyword>
<evidence type="ECO:0000256" key="1">
    <source>
        <dbReference type="SAM" id="Phobius"/>
    </source>
</evidence>
<evidence type="ECO:0000313" key="2">
    <source>
        <dbReference type="EMBL" id="SPJ30419.1"/>
    </source>
</evidence>
<sequence length="319" mass="36510">MCSGSFSVNRFAIWLIYIWLWWRPGTKSDTELRLAACRYWMRLDWLIRFGVLTTAILLASAFLFSLSETCSIGAGNSEPVCEMRLIAFWYAPANEVGDTLAGLAGALAFLWLVLTVFLQGKELRAQRQELQLTRIEMKGQSAATQDMAAAMKQQSEAAHEQIAYLRLQNEREKRKGASEDFDGLCKLVEKILGSSDWEKVHWLAREWGGDGEVVQEFGLGGRREVFSADDAGISRLYSQTLSLVTRLDDEIVETQLPPKYACFRRLLEAVKEINDLRHDLSPDRLAEFNGWKLDRVLVFLLKIDEDQYWSGISRRKRKK</sequence>
<feature type="transmembrane region" description="Helical" evidence="1">
    <location>
        <begin position="45"/>
        <end position="66"/>
    </location>
</feature>
<gene>
    <name evidence="2" type="ORF">TRM7615_03952</name>
</gene>
<keyword evidence="1" id="KW-0812">Transmembrane</keyword>
<evidence type="ECO:0000313" key="3">
    <source>
        <dbReference type="Proteomes" id="UP000244898"/>
    </source>
</evidence>
<organism evidence="2 3">
    <name type="scientific">Falsiruegeria mediterranea M17</name>
    <dbReference type="NCBI Taxonomy" id="1200281"/>
    <lineage>
        <taxon>Bacteria</taxon>
        <taxon>Pseudomonadati</taxon>
        <taxon>Pseudomonadota</taxon>
        <taxon>Alphaproteobacteria</taxon>
        <taxon>Rhodobacterales</taxon>
        <taxon>Roseobacteraceae</taxon>
        <taxon>Falsiruegeria</taxon>
    </lineage>
</organism>
<name>A0A2R8CDF6_9RHOB</name>
<keyword evidence="1" id="KW-0472">Membrane</keyword>
<keyword evidence="1" id="KW-1133">Transmembrane helix</keyword>
<dbReference type="AlphaFoldDB" id="A0A2R8CDF6"/>
<dbReference type="Proteomes" id="UP000244898">
    <property type="component" value="Unassembled WGS sequence"/>
</dbReference>
<reference evidence="3" key="1">
    <citation type="submission" date="2018-03" db="EMBL/GenBank/DDBJ databases">
        <authorList>
            <person name="Rodrigo-Torres L."/>
            <person name="Arahal R. D."/>
            <person name="Lucena T."/>
        </authorList>
    </citation>
    <scope>NUCLEOTIDE SEQUENCE [LARGE SCALE GENOMIC DNA]</scope>
    <source>
        <strain evidence="3">CECT 7615</strain>
    </source>
</reference>
<proteinExistence type="predicted"/>
<protein>
    <submittedName>
        <fullName evidence="2">Uncharacterized protein</fullName>
    </submittedName>
</protein>
<feature type="transmembrane region" description="Helical" evidence="1">
    <location>
        <begin position="99"/>
        <end position="118"/>
    </location>
</feature>
<accession>A0A2R8CDF6</accession>
<dbReference type="EMBL" id="ONZG01000011">
    <property type="protein sequence ID" value="SPJ30419.1"/>
    <property type="molecule type" value="Genomic_DNA"/>
</dbReference>